<reference evidence="1" key="1">
    <citation type="submission" date="2022-08" db="EMBL/GenBank/DDBJ databases">
        <authorList>
            <person name="Deng Y."/>
            <person name="Han X.-F."/>
            <person name="Zhang Y.-Q."/>
        </authorList>
    </citation>
    <scope>NUCLEOTIDE SEQUENCE</scope>
    <source>
        <strain evidence="1">CPCC 203386</strain>
    </source>
</reference>
<dbReference type="EMBL" id="JANLCJ010000285">
    <property type="protein sequence ID" value="MCS5736933.1"/>
    <property type="molecule type" value="Genomic_DNA"/>
</dbReference>
<dbReference type="Proteomes" id="UP001165586">
    <property type="component" value="Unassembled WGS sequence"/>
</dbReference>
<accession>A0ABT2HAE0</accession>
<gene>
    <name evidence="1" type="ORF">N1032_24720</name>
</gene>
<evidence type="ECO:0000313" key="1">
    <source>
        <dbReference type="EMBL" id="MCS5736933.1"/>
    </source>
</evidence>
<comment type="caution">
    <text evidence="1">The sequence shown here is derived from an EMBL/GenBank/DDBJ whole genome shotgun (WGS) entry which is preliminary data.</text>
</comment>
<keyword evidence="2" id="KW-1185">Reference proteome</keyword>
<evidence type="ECO:0000313" key="2">
    <source>
        <dbReference type="Proteomes" id="UP001165586"/>
    </source>
</evidence>
<organism evidence="1 2">
    <name type="scientific">Herbiconiux daphne</name>
    <dbReference type="NCBI Taxonomy" id="2970914"/>
    <lineage>
        <taxon>Bacteria</taxon>
        <taxon>Bacillati</taxon>
        <taxon>Actinomycetota</taxon>
        <taxon>Actinomycetes</taxon>
        <taxon>Micrococcales</taxon>
        <taxon>Microbacteriaceae</taxon>
        <taxon>Herbiconiux</taxon>
    </lineage>
</organism>
<protein>
    <submittedName>
        <fullName evidence="1">Uncharacterized protein</fullName>
    </submittedName>
</protein>
<proteinExistence type="predicted"/>
<name>A0ABT2HAE0_9MICO</name>
<dbReference type="RefSeq" id="WP_259543163.1">
    <property type="nucleotide sequence ID" value="NZ_JANLCJ010000285.1"/>
</dbReference>
<sequence>MKKPTIGYLGIVFLDEKIYGQKNFGTFMDLEEIESHKKTYGSKTKINDFEYGRKTVVKKVIRDNKHKFI</sequence>